<name>A0A6I4TBQ4_9SPHN</name>
<dbReference type="GO" id="GO:0016887">
    <property type="term" value="F:ATP hydrolysis activity"/>
    <property type="evidence" value="ECO:0007669"/>
    <property type="project" value="InterPro"/>
</dbReference>
<evidence type="ECO:0000256" key="1">
    <source>
        <dbReference type="ARBA" id="ARBA00022737"/>
    </source>
</evidence>
<dbReference type="SUPFAM" id="SSF52540">
    <property type="entry name" value="P-loop containing nucleoside triphosphate hydrolases"/>
    <property type="match status" value="2"/>
</dbReference>
<dbReference type="InterPro" id="IPR050611">
    <property type="entry name" value="ABCF"/>
</dbReference>
<evidence type="ECO:0000313" key="5">
    <source>
        <dbReference type="EMBL" id="MXO67165.1"/>
    </source>
</evidence>
<proteinExistence type="predicted"/>
<dbReference type="GO" id="GO:0005524">
    <property type="term" value="F:ATP binding"/>
    <property type="evidence" value="ECO:0007669"/>
    <property type="project" value="UniProtKB-KW"/>
</dbReference>
<dbReference type="Gene3D" id="3.40.50.300">
    <property type="entry name" value="P-loop containing nucleotide triphosphate hydrolases"/>
    <property type="match status" value="2"/>
</dbReference>
<dbReference type="Proteomes" id="UP000438476">
    <property type="component" value="Unassembled WGS sequence"/>
</dbReference>
<evidence type="ECO:0000256" key="2">
    <source>
        <dbReference type="ARBA" id="ARBA00022741"/>
    </source>
</evidence>
<keyword evidence="1" id="KW-0677">Repeat</keyword>
<keyword evidence="3 5" id="KW-0067">ATP-binding</keyword>
<evidence type="ECO:0000313" key="6">
    <source>
        <dbReference type="Proteomes" id="UP000438476"/>
    </source>
</evidence>
<dbReference type="EMBL" id="WTYT01000007">
    <property type="protein sequence ID" value="MXO67165.1"/>
    <property type="molecule type" value="Genomic_DNA"/>
</dbReference>
<dbReference type="InterPro" id="IPR027417">
    <property type="entry name" value="P-loop_NTPase"/>
</dbReference>
<evidence type="ECO:0000256" key="3">
    <source>
        <dbReference type="ARBA" id="ARBA00022840"/>
    </source>
</evidence>
<dbReference type="InterPro" id="IPR003593">
    <property type="entry name" value="AAA+_ATPase"/>
</dbReference>
<dbReference type="OrthoDB" id="9808609at2"/>
<comment type="caution">
    <text evidence="5">The sequence shown here is derived from an EMBL/GenBank/DDBJ whole genome shotgun (WGS) entry which is preliminary data.</text>
</comment>
<dbReference type="SMART" id="SM00382">
    <property type="entry name" value="AAA"/>
    <property type="match status" value="2"/>
</dbReference>
<dbReference type="PROSITE" id="PS50893">
    <property type="entry name" value="ABC_TRANSPORTER_2"/>
    <property type="match status" value="1"/>
</dbReference>
<gene>
    <name evidence="5" type="ORF">GRI91_15475</name>
</gene>
<dbReference type="AlphaFoldDB" id="A0A6I4TBQ4"/>
<keyword evidence="6" id="KW-1185">Reference proteome</keyword>
<evidence type="ECO:0000259" key="4">
    <source>
        <dbReference type="PROSITE" id="PS50893"/>
    </source>
</evidence>
<feature type="domain" description="ABC transporter" evidence="4">
    <location>
        <begin position="5"/>
        <end position="233"/>
    </location>
</feature>
<keyword evidence="2" id="KW-0547">Nucleotide-binding</keyword>
<dbReference type="CDD" id="cd03221">
    <property type="entry name" value="ABCF_EF-3"/>
    <property type="match status" value="2"/>
</dbReference>
<dbReference type="Pfam" id="PF00005">
    <property type="entry name" value="ABC_tran"/>
    <property type="match status" value="2"/>
</dbReference>
<organism evidence="5 6">
    <name type="scientific">Altericroceibacterium endophyticum</name>
    <dbReference type="NCBI Taxonomy" id="1808508"/>
    <lineage>
        <taxon>Bacteria</taxon>
        <taxon>Pseudomonadati</taxon>
        <taxon>Pseudomonadota</taxon>
        <taxon>Alphaproteobacteria</taxon>
        <taxon>Sphingomonadales</taxon>
        <taxon>Erythrobacteraceae</taxon>
        <taxon>Altericroceibacterium</taxon>
    </lineage>
</organism>
<accession>A0A6I4TBQ4</accession>
<dbReference type="PANTHER" id="PTHR19211">
    <property type="entry name" value="ATP-BINDING TRANSPORT PROTEIN-RELATED"/>
    <property type="match status" value="1"/>
</dbReference>
<dbReference type="InterPro" id="IPR003439">
    <property type="entry name" value="ABC_transporter-like_ATP-bd"/>
</dbReference>
<protein>
    <submittedName>
        <fullName evidence="5">ATP-binding cassette domain-containing protein</fullName>
    </submittedName>
</protein>
<reference evidence="5 6" key="1">
    <citation type="submission" date="2019-12" db="EMBL/GenBank/DDBJ databases">
        <title>Genomic-based taxomic classification of the family Erythrobacteraceae.</title>
        <authorList>
            <person name="Xu L."/>
        </authorList>
    </citation>
    <scope>NUCLEOTIDE SEQUENCE [LARGE SCALE GENOMIC DNA]</scope>
    <source>
        <strain evidence="5 6">LMG 29518</strain>
    </source>
</reference>
<sequence length="523" mass="57075">MLALLTLDALSARTADRRTLFRDLTLFLDTERVGLVGRNGSGKSTLLRMIAGQSDTYSGTISLSGSAGLLQQELPASWTLGEALGIARPAETLRRILSGNGTADDFASADWNLEERMAHALELVGLPQMPLERRLGTLSGGERTRIGVARLQMEKPDLLLLDEPTNNLDAAGRSMVGKLIREWRGGVLVASHDRDLLENMDRIVELTPIGIRSFGGGWSDFEQARERERDRVAEDKSRAASALRQAERAAQARVEAKARRDKAGRAFAARKSEPKILLDARAERAENSGRRERWVTDRIINDARKRQDEARAKSEIVTPIRIEVPKSGLPKGARVLALEGVEAENGAKRLGPWSLHVEGPERIAIEGANGAGKTTLLKIAAGLLAPVKGRVWRSEGGIALLDQHAGMLDSEASVVDNIRAFHPELDAESAFALCARFAFRNDAARKLVGTLSGGEKLRANLAVTLGGMAAPWLLMLDEPTNHLDIETVELLENALRDFDGALIVVSHDRSFLHRIGIERVVEL</sequence>
<dbReference type="PANTHER" id="PTHR19211:SF6">
    <property type="entry name" value="BLL7188 PROTEIN"/>
    <property type="match status" value="1"/>
</dbReference>